<feature type="region of interest" description="Disordered" evidence="1">
    <location>
        <begin position="340"/>
        <end position="364"/>
    </location>
</feature>
<feature type="region of interest" description="Disordered" evidence="1">
    <location>
        <begin position="249"/>
        <end position="277"/>
    </location>
</feature>
<reference evidence="2" key="1">
    <citation type="submission" date="2016-04" db="EMBL/GenBank/DDBJ databases">
        <authorList>
            <person name="Evans L.H."/>
            <person name="Alamgir A."/>
            <person name="Owens N."/>
            <person name="Weber N.D."/>
            <person name="Virtaneva K."/>
            <person name="Barbian K."/>
            <person name="Babar A."/>
            <person name="Rosenke K."/>
        </authorList>
    </citation>
    <scope>NUCLEOTIDE SEQUENCE [LARGE SCALE GENOMIC DNA]</scope>
    <source>
        <strain evidence="2">CBS 101.48</strain>
    </source>
</reference>
<dbReference type="AlphaFoldDB" id="A0A163JUH8"/>
<evidence type="ECO:0000313" key="3">
    <source>
        <dbReference type="Proteomes" id="UP000078561"/>
    </source>
</evidence>
<name>A0A163JUH8_ABSGL</name>
<evidence type="ECO:0000313" key="2">
    <source>
        <dbReference type="EMBL" id="SAM04846.1"/>
    </source>
</evidence>
<feature type="compositionally biased region" description="Polar residues" evidence="1">
    <location>
        <begin position="342"/>
        <end position="364"/>
    </location>
</feature>
<keyword evidence="3" id="KW-1185">Reference proteome</keyword>
<gene>
    <name evidence="2" type="primary">ABSGL_10712.1 scaffold 12033</name>
</gene>
<dbReference type="InParanoid" id="A0A163JUH8"/>
<evidence type="ECO:0000256" key="1">
    <source>
        <dbReference type="SAM" id="MobiDB-lite"/>
    </source>
</evidence>
<accession>A0A163JUH8</accession>
<dbReference type="OrthoDB" id="10679603at2759"/>
<dbReference type="Proteomes" id="UP000078561">
    <property type="component" value="Unassembled WGS sequence"/>
</dbReference>
<protein>
    <submittedName>
        <fullName evidence="2">Uncharacterized protein</fullName>
    </submittedName>
</protein>
<sequence>MALHYFENLSKRGLPPYFFFMSSTESILLETLKTADEKSCQLINSFTLSDPFDVSVSDLVEGAVFLDMDSCLPAITNLLRATLDSSDQETTVARIQGTLQRINFATLIRYLERDEIERGAEFSLRHLVDHGRRHLPVLLPAILDLHTRHFLALTKNVFEGQRLNIMLDELLPLDGSRFGLDDPANNHIAPKLVGERRLKVVNFPHPSILHDHFSADDLTDTWRRILIGYLIRNNFATLPSAFLSAITTGASDSTSDRSIEAEGQQGRGLESEKADQVNDERQLITIPGAPTSSNKPIPMDYNLGGTFTLQERPTEGPIDPNTPFRIGSIYINGNEVIPRSPIISNNTPPQTASPSSLNTDPTVANPPKSLNFSISFTSTLRPEINVSLSIPDELLPTNSNPDHQQHPKS</sequence>
<dbReference type="EMBL" id="LT554417">
    <property type="protein sequence ID" value="SAM04846.1"/>
    <property type="molecule type" value="Genomic_DNA"/>
</dbReference>
<proteinExistence type="predicted"/>
<organism evidence="2">
    <name type="scientific">Absidia glauca</name>
    <name type="common">Pin mould</name>
    <dbReference type="NCBI Taxonomy" id="4829"/>
    <lineage>
        <taxon>Eukaryota</taxon>
        <taxon>Fungi</taxon>
        <taxon>Fungi incertae sedis</taxon>
        <taxon>Mucoromycota</taxon>
        <taxon>Mucoromycotina</taxon>
        <taxon>Mucoromycetes</taxon>
        <taxon>Mucorales</taxon>
        <taxon>Cunninghamellaceae</taxon>
        <taxon>Absidia</taxon>
    </lineage>
</organism>